<proteinExistence type="predicted"/>
<evidence type="ECO:0000313" key="1">
    <source>
        <dbReference type="EMBL" id="KAG7495136.1"/>
    </source>
</evidence>
<organism evidence="1 2">
    <name type="scientific">Solea senegalensis</name>
    <name type="common">Senegalese sole</name>
    <dbReference type="NCBI Taxonomy" id="28829"/>
    <lineage>
        <taxon>Eukaryota</taxon>
        <taxon>Metazoa</taxon>
        <taxon>Chordata</taxon>
        <taxon>Craniata</taxon>
        <taxon>Vertebrata</taxon>
        <taxon>Euteleostomi</taxon>
        <taxon>Actinopterygii</taxon>
        <taxon>Neopterygii</taxon>
        <taxon>Teleostei</taxon>
        <taxon>Neoteleostei</taxon>
        <taxon>Acanthomorphata</taxon>
        <taxon>Carangaria</taxon>
        <taxon>Pleuronectiformes</taxon>
        <taxon>Pleuronectoidei</taxon>
        <taxon>Soleidae</taxon>
        <taxon>Solea</taxon>
    </lineage>
</organism>
<dbReference type="Proteomes" id="UP000693946">
    <property type="component" value="Linkage Group LG4"/>
</dbReference>
<dbReference type="AlphaFoldDB" id="A0AAV6QSE1"/>
<keyword evidence="2" id="KW-1185">Reference proteome</keyword>
<gene>
    <name evidence="1" type="ORF">JOB18_044887</name>
</gene>
<protein>
    <submittedName>
        <fullName evidence="1">Uncharacterized protein</fullName>
    </submittedName>
</protein>
<dbReference type="EMBL" id="JAGKHQ010000016">
    <property type="protein sequence ID" value="KAG7495136.1"/>
    <property type="molecule type" value="Genomic_DNA"/>
</dbReference>
<name>A0AAV6QSE1_SOLSE</name>
<sequence length="109" mass="11943">MGLSAKNPCCTTFCQFRCRQEVGIDIVGPFESAPWDGRSAVTLTDCDADAEAGASTYMLEDGRTWIACHCSLVPERAKNIITGAAAPVPEPEPLDDHMIRTTRVRNYDH</sequence>
<accession>A0AAV6QSE1</accession>
<reference evidence="1 2" key="1">
    <citation type="journal article" date="2021" name="Sci. Rep.">
        <title>Chromosome anchoring in Senegalese sole (Solea senegalensis) reveals sex-associated markers and genome rearrangements in flatfish.</title>
        <authorList>
            <person name="Guerrero-Cozar I."/>
            <person name="Gomez-Garrido J."/>
            <person name="Berbel C."/>
            <person name="Martinez-Blanch J.F."/>
            <person name="Alioto T."/>
            <person name="Claros M.G."/>
            <person name="Gagnaire P.A."/>
            <person name="Manchado M."/>
        </authorList>
    </citation>
    <scope>NUCLEOTIDE SEQUENCE [LARGE SCALE GENOMIC DNA]</scope>
    <source>
        <strain evidence="1">Sse05_10M</strain>
    </source>
</reference>
<comment type="caution">
    <text evidence="1">The sequence shown here is derived from an EMBL/GenBank/DDBJ whole genome shotgun (WGS) entry which is preliminary data.</text>
</comment>
<evidence type="ECO:0000313" key="2">
    <source>
        <dbReference type="Proteomes" id="UP000693946"/>
    </source>
</evidence>